<comment type="caution">
    <text evidence="1">The sequence shown here is derived from an EMBL/GenBank/DDBJ whole genome shotgun (WGS) entry which is preliminary data.</text>
</comment>
<name>A0A8I0P753_9ACTN</name>
<proteinExistence type="predicted"/>
<organism evidence="1 2">
    <name type="scientific">Streptomyces stelliscabiei</name>
    <dbReference type="NCBI Taxonomy" id="146820"/>
    <lineage>
        <taxon>Bacteria</taxon>
        <taxon>Bacillati</taxon>
        <taxon>Actinomycetota</taxon>
        <taxon>Actinomycetes</taxon>
        <taxon>Kitasatosporales</taxon>
        <taxon>Streptomycetaceae</taxon>
        <taxon>Streptomyces</taxon>
    </lineage>
</organism>
<dbReference type="GeneID" id="86827883"/>
<dbReference type="RefSeq" id="WP_046917067.1">
    <property type="nucleotide sequence ID" value="NZ_JADBGF010000001.1"/>
</dbReference>
<dbReference type="Proteomes" id="UP000629287">
    <property type="component" value="Unassembled WGS sequence"/>
</dbReference>
<dbReference type="AlphaFoldDB" id="A0A8I0P753"/>
<reference evidence="1 2" key="1">
    <citation type="submission" date="2020-10" db="EMBL/GenBank/DDBJ databases">
        <title>Sequencing the genomes of 1000 actinobacteria strains.</title>
        <authorList>
            <person name="Klenk H.-P."/>
        </authorList>
    </citation>
    <scope>NUCLEOTIDE SEQUENCE [LARGE SCALE GENOMIC DNA]</scope>
    <source>
        <strain evidence="1 2">DSM 41803</strain>
    </source>
</reference>
<gene>
    <name evidence="1" type="ORF">H4687_003309</name>
</gene>
<keyword evidence="2" id="KW-1185">Reference proteome</keyword>
<sequence length="94" mass="10069">MTDRHTVNTITSDALDALYEQLEAAEDTESQRQLRIADAAFASATVRAAQLGAQLAEARRLHAQTCPLAQGQLRPPAFTCSMCDALTAPALETP</sequence>
<dbReference type="OrthoDB" id="4328493at2"/>
<accession>A0A8I0P753</accession>
<protein>
    <submittedName>
        <fullName evidence="1">Uncharacterized protein</fullName>
    </submittedName>
</protein>
<dbReference type="EMBL" id="JADBGF010000001">
    <property type="protein sequence ID" value="MBE1597180.1"/>
    <property type="molecule type" value="Genomic_DNA"/>
</dbReference>
<evidence type="ECO:0000313" key="2">
    <source>
        <dbReference type="Proteomes" id="UP000629287"/>
    </source>
</evidence>
<evidence type="ECO:0000313" key="1">
    <source>
        <dbReference type="EMBL" id="MBE1597180.1"/>
    </source>
</evidence>